<keyword evidence="4" id="KW-0472">Membrane</keyword>
<protein>
    <submittedName>
        <fullName evidence="6">Outer membrane efflux protein</fullName>
    </submittedName>
</protein>
<evidence type="ECO:0000256" key="4">
    <source>
        <dbReference type="ARBA" id="ARBA00023136"/>
    </source>
</evidence>
<sequence>MKISPLIAVPLFLFTLSVQASEANYPDLPPHAQVDAALNGHINVLNAETGVRIEQVNQRKWESGNYEFNLRAGSARRQVVNVDQNLKEWDVALERPLRLINKVMIDSDIGEEVVTRANFALGDARHEAGRTLLHLWFNWQREQVQVTQWQQQVDNLMQQAQTTEKRLKAGDAPRMELSQANAAVAQATVSLHQARMRAELAGNELIRQFPLIVLPSRLEPSEPLPVAENFDYWKQTILNDNHELEMVRSERRIQQMLAQRSRADRLPDPTVGLRYSSEMGGNERVTGVYLSIPISFGVRSANAENAEYQAQIAGNREIALRRRLEGDIYAAHTQALSSYQIWLQAREAAASIRQNADLVSRAYSLGESNLSETLTARRLALESALAESLMRLDANEARYRLLLDAHQLWTSDTDPHGAH</sequence>
<dbReference type="SUPFAM" id="SSF56954">
    <property type="entry name" value="Outer membrane efflux proteins (OEP)"/>
    <property type="match status" value="1"/>
</dbReference>
<evidence type="ECO:0000313" key="6">
    <source>
        <dbReference type="EMBL" id="OIR02217.1"/>
    </source>
</evidence>
<dbReference type="PANTHER" id="PTHR30026">
    <property type="entry name" value="OUTER MEMBRANE PROTEIN TOLC"/>
    <property type="match status" value="1"/>
</dbReference>
<dbReference type="GO" id="GO:0009279">
    <property type="term" value="C:cell outer membrane"/>
    <property type="evidence" value="ECO:0007669"/>
    <property type="project" value="UniProtKB-SubCell"/>
</dbReference>
<name>A0A1J5S1E8_9ZZZZ</name>
<reference evidence="6" key="1">
    <citation type="submission" date="2016-10" db="EMBL/GenBank/DDBJ databases">
        <title>Sequence of Gallionella enrichment culture.</title>
        <authorList>
            <person name="Poehlein A."/>
            <person name="Muehling M."/>
            <person name="Daniel R."/>
        </authorList>
    </citation>
    <scope>NUCLEOTIDE SEQUENCE</scope>
</reference>
<dbReference type="AlphaFoldDB" id="A0A1J5S1E8"/>
<dbReference type="GO" id="GO:1990281">
    <property type="term" value="C:efflux pump complex"/>
    <property type="evidence" value="ECO:0007669"/>
    <property type="project" value="TreeGrafter"/>
</dbReference>
<organism evidence="6">
    <name type="scientific">mine drainage metagenome</name>
    <dbReference type="NCBI Taxonomy" id="410659"/>
    <lineage>
        <taxon>unclassified sequences</taxon>
        <taxon>metagenomes</taxon>
        <taxon>ecological metagenomes</taxon>
    </lineage>
</organism>
<dbReference type="PANTHER" id="PTHR30026:SF20">
    <property type="entry name" value="OUTER MEMBRANE PROTEIN TOLC"/>
    <property type="match status" value="1"/>
</dbReference>
<keyword evidence="5" id="KW-0998">Cell outer membrane</keyword>
<dbReference type="Gene3D" id="1.20.1600.10">
    <property type="entry name" value="Outer membrane efflux proteins (OEP)"/>
    <property type="match status" value="1"/>
</dbReference>
<dbReference type="GO" id="GO:0015562">
    <property type="term" value="F:efflux transmembrane transporter activity"/>
    <property type="evidence" value="ECO:0007669"/>
    <property type="project" value="InterPro"/>
</dbReference>
<accession>A0A1J5S1E8</accession>
<keyword evidence="3" id="KW-0812">Transmembrane</keyword>
<evidence type="ECO:0000256" key="3">
    <source>
        <dbReference type="ARBA" id="ARBA00022692"/>
    </source>
</evidence>
<comment type="caution">
    <text evidence="6">The sequence shown here is derived from an EMBL/GenBank/DDBJ whole genome shotgun (WGS) entry which is preliminary data.</text>
</comment>
<dbReference type="InterPro" id="IPR051906">
    <property type="entry name" value="TolC-like"/>
</dbReference>
<gene>
    <name evidence="6" type="ORF">GALL_155890</name>
</gene>
<evidence type="ECO:0000256" key="5">
    <source>
        <dbReference type="ARBA" id="ARBA00023237"/>
    </source>
</evidence>
<proteinExistence type="predicted"/>
<evidence type="ECO:0000256" key="1">
    <source>
        <dbReference type="ARBA" id="ARBA00004442"/>
    </source>
</evidence>
<comment type="subcellular location">
    <subcellularLocation>
        <location evidence="1">Cell outer membrane</location>
    </subcellularLocation>
</comment>
<keyword evidence="2" id="KW-1134">Transmembrane beta strand</keyword>
<dbReference type="GO" id="GO:0015288">
    <property type="term" value="F:porin activity"/>
    <property type="evidence" value="ECO:0007669"/>
    <property type="project" value="TreeGrafter"/>
</dbReference>
<evidence type="ECO:0000256" key="2">
    <source>
        <dbReference type="ARBA" id="ARBA00022452"/>
    </source>
</evidence>
<dbReference type="EMBL" id="MLJW01000076">
    <property type="protein sequence ID" value="OIR02217.1"/>
    <property type="molecule type" value="Genomic_DNA"/>
</dbReference>